<organism evidence="1 2">
    <name type="scientific">Hermanssonia centrifuga</name>
    <dbReference type="NCBI Taxonomy" id="98765"/>
    <lineage>
        <taxon>Eukaryota</taxon>
        <taxon>Fungi</taxon>
        <taxon>Dikarya</taxon>
        <taxon>Basidiomycota</taxon>
        <taxon>Agaricomycotina</taxon>
        <taxon>Agaricomycetes</taxon>
        <taxon>Polyporales</taxon>
        <taxon>Meruliaceae</taxon>
        <taxon>Hermanssonia</taxon>
    </lineage>
</organism>
<accession>A0A2R6NMF7</accession>
<dbReference type="Proteomes" id="UP000186601">
    <property type="component" value="Unassembled WGS sequence"/>
</dbReference>
<name>A0A2R6NMF7_9APHY</name>
<dbReference type="AlphaFoldDB" id="A0A2R6NMF7"/>
<evidence type="ECO:0000313" key="1">
    <source>
        <dbReference type="EMBL" id="PSR73568.1"/>
    </source>
</evidence>
<reference evidence="1 2" key="1">
    <citation type="submission" date="2018-02" db="EMBL/GenBank/DDBJ databases">
        <title>Genome sequence of the basidiomycete white-rot fungus Phlebia centrifuga.</title>
        <authorList>
            <person name="Granchi Z."/>
            <person name="Peng M."/>
            <person name="de Vries R.P."/>
            <person name="Hilden K."/>
            <person name="Makela M.R."/>
            <person name="Grigoriev I."/>
            <person name="Riley R."/>
        </authorList>
    </citation>
    <scope>NUCLEOTIDE SEQUENCE [LARGE SCALE GENOMIC DNA]</scope>
    <source>
        <strain evidence="1 2">FBCC195</strain>
    </source>
</reference>
<keyword evidence="2" id="KW-1185">Reference proteome</keyword>
<protein>
    <submittedName>
        <fullName evidence="1">Uncharacterized protein</fullName>
    </submittedName>
</protein>
<sequence>MLKIWVVLNSNPVPLKTVYLAKKARPIQVYHTTQNCMQALTSPQIPACVRK</sequence>
<comment type="caution">
    <text evidence="1">The sequence shown here is derived from an EMBL/GenBank/DDBJ whole genome shotgun (WGS) entry which is preliminary data.</text>
</comment>
<evidence type="ECO:0000313" key="2">
    <source>
        <dbReference type="Proteomes" id="UP000186601"/>
    </source>
</evidence>
<proteinExistence type="predicted"/>
<dbReference type="EMBL" id="MLYV02001069">
    <property type="protein sequence ID" value="PSR73568.1"/>
    <property type="molecule type" value="Genomic_DNA"/>
</dbReference>
<gene>
    <name evidence="1" type="ORF">PHLCEN_2v10487</name>
</gene>